<dbReference type="InterPro" id="IPR036291">
    <property type="entry name" value="NAD(P)-bd_dom_sf"/>
</dbReference>
<dbReference type="Gene3D" id="3.40.50.720">
    <property type="entry name" value="NAD(P)-binding Rossmann-like Domain"/>
    <property type="match status" value="1"/>
</dbReference>
<proteinExistence type="predicted"/>
<dbReference type="Pfam" id="PF16363">
    <property type="entry name" value="GDP_Man_Dehyd"/>
    <property type="match status" value="1"/>
</dbReference>
<dbReference type="AlphaFoldDB" id="A0A7V0XG12"/>
<evidence type="ECO:0000313" key="2">
    <source>
        <dbReference type="EMBL" id="HDR00370.1"/>
    </source>
</evidence>
<feature type="domain" description="NAD(P)-binding" evidence="1">
    <location>
        <begin position="5"/>
        <end position="309"/>
    </location>
</feature>
<evidence type="ECO:0000259" key="1">
    <source>
        <dbReference type="Pfam" id="PF16363"/>
    </source>
</evidence>
<dbReference type="EMBL" id="DSBX01000339">
    <property type="protein sequence ID" value="HDR00370.1"/>
    <property type="molecule type" value="Genomic_DNA"/>
</dbReference>
<dbReference type="SUPFAM" id="SSF51735">
    <property type="entry name" value="NAD(P)-binding Rossmann-fold domains"/>
    <property type="match status" value="1"/>
</dbReference>
<gene>
    <name evidence="2" type="ORF">ENN51_08835</name>
</gene>
<dbReference type="Proteomes" id="UP000885672">
    <property type="component" value="Unassembled WGS sequence"/>
</dbReference>
<reference evidence="2" key="1">
    <citation type="journal article" date="2020" name="mSystems">
        <title>Genome- and Community-Level Interaction Insights into Carbon Utilization and Element Cycling Functions of Hydrothermarchaeota in Hydrothermal Sediment.</title>
        <authorList>
            <person name="Zhou Z."/>
            <person name="Liu Y."/>
            <person name="Xu W."/>
            <person name="Pan J."/>
            <person name="Luo Z.H."/>
            <person name="Li M."/>
        </authorList>
    </citation>
    <scope>NUCLEOTIDE SEQUENCE [LARGE SCALE GENOMIC DNA]</scope>
    <source>
        <strain evidence="2">SpSt-1182</strain>
    </source>
</reference>
<name>A0A7V0XG12_UNCW3</name>
<comment type="caution">
    <text evidence="2">The sequence shown here is derived from an EMBL/GenBank/DDBJ whole genome shotgun (WGS) entry which is preliminary data.</text>
</comment>
<accession>A0A7V0XG12</accession>
<dbReference type="Gene3D" id="3.90.25.10">
    <property type="entry name" value="UDP-galactose 4-epimerase, domain 1"/>
    <property type="match status" value="1"/>
</dbReference>
<sequence length="336" mass="38073">MKTILVTGGCGFIGSNFIRHYYDRHPDCRILNLDLLTYAANPDNIPERIRANAERYEFWYGNVCNPDLVNSLVARADIVVHFAAESHVARSLYDNRVFFETDVLGTHAVANAVVKHADRVELFVHISTSEVYGTAETQPMTEEHPLNPMSPYAAAKAGADRLVYSYIETYRIPATIIRPFNQYGPNQHLEKVVPRFITSALRGRPLELHGGGSARRDWLYVEDLCERLDRAISRPEQVIGQVFNFGSGEVCSVLDIAGLVLDHLGKPNTLRTSIEDRPGQVDLHVSSTDKAARVLGIKPGRPFKQGLVETIDWYVENEQWWKRIEWMSHPNTSSRW</sequence>
<protein>
    <submittedName>
        <fullName evidence="2">NAD-dependent epimerase/dehydratase family protein</fullName>
    </submittedName>
</protein>
<organism evidence="2">
    <name type="scientific">candidate division WOR-3 bacterium</name>
    <dbReference type="NCBI Taxonomy" id="2052148"/>
    <lineage>
        <taxon>Bacteria</taxon>
        <taxon>Bacteria division WOR-3</taxon>
    </lineage>
</organism>
<dbReference type="PANTHER" id="PTHR43000">
    <property type="entry name" value="DTDP-D-GLUCOSE 4,6-DEHYDRATASE-RELATED"/>
    <property type="match status" value="1"/>
</dbReference>
<dbReference type="InterPro" id="IPR016040">
    <property type="entry name" value="NAD(P)-bd_dom"/>
</dbReference>